<dbReference type="AlphaFoldDB" id="A0A2W1ELB2"/>
<proteinExistence type="predicted"/>
<feature type="compositionally biased region" description="Polar residues" evidence="1">
    <location>
        <begin position="94"/>
        <end position="124"/>
    </location>
</feature>
<keyword evidence="4" id="KW-1185">Reference proteome</keyword>
<dbReference type="Proteomes" id="UP000245464">
    <property type="component" value="Chromosome 1"/>
</dbReference>
<dbReference type="OrthoDB" id="3798868at2759"/>
<comment type="caution">
    <text evidence="3">The sequence shown here is derived from an EMBL/GenBank/DDBJ whole genome shotgun (WGS) entry which is preliminary data.</text>
</comment>
<protein>
    <submittedName>
        <fullName evidence="3">Uncharacterized protein</fullName>
    </submittedName>
</protein>
<evidence type="ECO:0000313" key="2">
    <source>
        <dbReference type="EMBL" id="KAF7576161.1"/>
    </source>
</evidence>
<feature type="compositionally biased region" description="Polar residues" evidence="1">
    <location>
        <begin position="75"/>
        <end position="86"/>
    </location>
</feature>
<evidence type="ECO:0000256" key="1">
    <source>
        <dbReference type="SAM" id="MobiDB-lite"/>
    </source>
</evidence>
<organism evidence="3 4">
    <name type="scientific">Pyrenophora tritici-repentis</name>
    <dbReference type="NCBI Taxonomy" id="45151"/>
    <lineage>
        <taxon>Eukaryota</taxon>
        <taxon>Fungi</taxon>
        <taxon>Dikarya</taxon>
        <taxon>Ascomycota</taxon>
        <taxon>Pezizomycotina</taxon>
        <taxon>Dothideomycetes</taxon>
        <taxon>Pleosporomycetidae</taxon>
        <taxon>Pleosporales</taxon>
        <taxon>Pleosporineae</taxon>
        <taxon>Pleosporaceae</taxon>
        <taxon>Pyrenophora</taxon>
    </lineage>
</organism>
<accession>A0A2W1ELB2</accession>
<dbReference type="EMBL" id="NRDI02000001">
    <property type="protein sequence ID" value="KAI1520002.1"/>
    <property type="molecule type" value="Genomic_DNA"/>
</dbReference>
<name>A0A2W1ELB2_9PLEO</name>
<gene>
    <name evidence="3" type="ORF">Ptr86124_000370</name>
    <name evidence="2" type="ORF">PtrM4_004010</name>
</gene>
<reference evidence="2" key="1">
    <citation type="journal article" date="2018" name="BMC Genomics">
        <title>Comparative genomics of the wheat fungal pathogen Pyrenophora tritici-repentis reveals chromosomal variations and genome plasticity.</title>
        <authorList>
            <person name="Moolhuijzen P."/>
            <person name="See P.T."/>
            <person name="Hane J.K."/>
            <person name="Shi G."/>
            <person name="Liu Z."/>
            <person name="Oliver R.P."/>
            <person name="Moffat C.S."/>
        </authorList>
    </citation>
    <scope>NUCLEOTIDE SEQUENCE [LARGE SCALE GENOMIC DNA]</scope>
    <source>
        <strain evidence="2">M4</strain>
    </source>
</reference>
<evidence type="ECO:0000313" key="4">
    <source>
        <dbReference type="Proteomes" id="UP000249757"/>
    </source>
</evidence>
<reference evidence="3" key="3">
    <citation type="journal article" date="2022" name="bioRxiv">
        <title>A global pangenome for the wheat fungal pathogen Pyrenophora tritici-repentis and prediction of effector protein structural homology.</title>
        <authorList>
            <person name="Moolhuijzen P."/>
            <person name="See P.T."/>
            <person name="Shi G."/>
            <person name="Powell H.R."/>
            <person name="Cockram J."/>
            <person name="Jorgensen L.N."/>
            <person name="Benslimane H."/>
            <person name="Strelkov S.E."/>
            <person name="Turner J."/>
            <person name="Liu Z."/>
            <person name="Moffat C.S."/>
        </authorList>
    </citation>
    <scope>NUCLEOTIDE SEQUENCE</scope>
    <source>
        <strain evidence="3">86-124</strain>
    </source>
</reference>
<reference evidence="4" key="4">
    <citation type="journal article" date="2022" name="Microb. Genom.">
        <title>A global pangenome for the wheat fungal pathogen Pyrenophora tritici-repentis and prediction of effector protein structural homology.</title>
        <authorList>
            <person name="Moolhuijzen P.M."/>
            <person name="See P.T."/>
            <person name="Shi G."/>
            <person name="Powell H.R."/>
            <person name="Cockram J."/>
            <person name="Jorgensen L.N."/>
            <person name="Benslimane H."/>
            <person name="Strelkov S.E."/>
            <person name="Turner J."/>
            <person name="Liu Z."/>
            <person name="Moffat C.S."/>
        </authorList>
    </citation>
    <scope>NUCLEOTIDE SEQUENCE [LARGE SCALE GENOMIC DNA]</scope>
</reference>
<sequence length="124" mass="13261">MTHELPPVLPVLGHTARHWSGVRKNRSTAAAFTGFPLNIGKGKRFVRTATATRTEEEMMTHHLIHQEAYWRDNPGQPSASTGNGNDALTVDGNDASTVDGNDASTGNENYASTGNENIASDPSS</sequence>
<dbReference type="EMBL" id="NQIK02000001">
    <property type="protein sequence ID" value="KAF7576161.1"/>
    <property type="molecule type" value="Genomic_DNA"/>
</dbReference>
<evidence type="ECO:0000313" key="3">
    <source>
        <dbReference type="EMBL" id="KAI1520002.1"/>
    </source>
</evidence>
<dbReference type="Proteomes" id="UP000249757">
    <property type="component" value="Unassembled WGS sequence"/>
</dbReference>
<feature type="region of interest" description="Disordered" evidence="1">
    <location>
        <begin position="69"/>
        <end position="124"/>
    </location>
</feature>
<reference evidence="3" key="2">
    <citation type="submission" date="2021-05" db="EMBL/GenBank/DDBJ databases">
        <authorList>
            <person name="Moolhuijzen P.M."/>
            <person name="Moffat C.S."/>
        </authorList>
    </citation>
    <scope>NUCLEOTIDE SEQUENCE</scope>
    <source>
        <strain evidence="3">86-124</strain>
    </source>
</reference>